<feature type="domain" description="Serine/threonine specific protein phosphatases" evidence="13">
    <location>
        <begin position="181"/>
        <end position="186"/>
    </location>
</feature>
<reference evidence="16" key="1">
    <citation type="submission" date="2016-06" db="UniProtKB">
        <authorList>
            <consortium name="WormBaseParasite"/>
        </authorList>
    </citation>
    <scope>IDENTIFICATION</scope>
</reference>
<evidence type="ECO:0000256" key="3">
    <source>
        <dbReference type="ARBA" id="ARBA00022723"/>
    </source>
</evidence>
<evidence type="ECO:0000313" key="15">
    <source>
        <dbReference type="Proteomes" id="UP000270296"/>
    </source>
</evidence>
<reference evidence="14 15" key="2">
    <citation type="submission" date="2018-11" db="EMBL/GenBank/DDBJ databases">
        <authorList>
            <consortium name="Pathogen Informatics"/>
        </authorList>
    </citation>
    <scope>NUCLEOTIDE SEQUENCE [LARGE SCALE GENOMIC DNA]</scope>
</reference>
<evidence type="ECO:0000259" key="13">
    <source>
        <dbReference type="PROSITE" id="PS00125"/>
    </source>
</evidence>
<comment type="catalytic activity">
    <reaction evidence="8">
        <text>O-phospho-L-seryl-[protein] + H2O = L-seryl-[protein] + phosphate</text>
        <dbReference type="Rhea" id="RHEA:20629"/>
        <dbReference type="Rhea" id="RHEA-COMP:9863"/>
        <dbReference type="Rhea" id="RHEA-COMP:11604"/>
        <dbReference type="ChEBI" id="CHEBI:15377"/>
        <dbReference type="ChEBI" id="CHEBI:29999"/>
        <dbReference type="ChEBI" id="CHEBI:43474"/>
        <dbReference type="ChEBI" id="CHEBI:83421"/>
        <dbReference type="EC" id="3.1.3.16"/>
    </reaction>
</comment>
<evidence type="ECO:0000256" key="4">
    <source>
        <dbReference type="ARBA" id="ARBA00022801"/>
    </source>
</evidence>
<dbReference type="GO" id="GO:0046872">
    <property type="term" value="F:metal ion binding"/>
    <property type="evidence" value="ECO:0007669"/>
    <property type="project" value="UniProtKB-KW"/>
</dbReference>
<organism evidence="16">
    <name type="scientific">Soboliphyme baturini</name>
    <dbReference type="NCBI Taxonomy" id="241478"/>
    <lineage>
        <taxon>Eukaryota</taxon>
        <taxon>Metazoa</taxon>
        <taxon>Ecdysozoa</taxon>
        <taxon>Nematoda</taxon>
        <taxon>Enoplea</taxon>
        <taxon>Dorylaimia</taxon>
        <taxon>Dioctophymatida</taxon>
        <taxon>Dioctophymatoidea</taxon>
        <taxon>Soboliphymatidae</taxon>
        <taxon>Soboliphyme</taxon>
    </lineage>
</organism>
<comment type="subcellular location">
    <subcellularLocation>
        <location evidence="7">Cell projection</location>
        <location evidence="7">Pseudopodium</location>
    </subcellularLocation>
</comment>
<evidence type="ECO:0000256" key="1">
    <source>
        <dbReference type="ARBA" id="ARBA00001936"/>
    </source>
</evidence>
<comment type="similarity">
    <text evidence="2 11">Belongs to the PPP phosphatase family.</text>
</comment>
<sequence>MNESYLNVKRNCAKGGKERKSRHFKKNGTEKEARKNDFEEDPHGGTNLELGKQAVDMANGQTEIEGEANQESRLRQLVIKLHTPRRKGFLTESEIRYILKRAIRILKNEPTMLELEAPIVICGDVHGQYNDLIRMFQYGGWPPEKQYLFLGDYVDRGPQSIETICHLLLYKVMFPKRISLLRGNHECRPVNVVYGFMQECKNRYSVELFDRFQEVFSWLPICALVSQKLLCMHGGISPHLASLDQIKAIGRPLDVPRSGLICDLLWSDPDPEISGWKPSHRGASYLFGSDTVLQCCNRLKIDLVVRAHQVVPKGFEFFAQNHLVTIFSAPNYCNEFDNAGAIMLIDEHLRCRILVCFTE</sequence>
<dbReference type="EC" id="3.1.3.16" evidence="11"/>
<evidence type="ECO:0000256" key="10">
    <source>
        <dbReference type="ARBA" id="ARBA00054219"/>
    </source>
</evidence>
<dbReference type="GO" id="GO:0005634">
    <property type="term" value="C:nucleus"/>
    <property type="evidence" value="ECO:0007669"/>
    <property type="project" value="TreeGrafter"/>
</dbReference>
<gene>
    <name evidence="14" type="ORF">SBAD_LOCUS1781</name>
</gene>
<evidence type="ECO:0000313" key="14">
    <source>
        <dbReference type="EMBL" id="VDO95475.1"/>
    </source>
</evidence>
<evidence type="ECO:0000256" key="2">
    <source>
        <dbReference type="ARBA" id="ARBA00008294"/>
    </source>
</evidence>
<evidence type="ECO:0000256" key="8">
    <source>
        <dbReference type="ARBA" id="ARBA00047761"/>
    </source>
</evidence>
<dbReference type="PRINTS" id="PR00114">
    <property type="entry name" value="STPHPHTASE"/>
</dbReference>
<dbReference type="GO" id="GO:0031143">
    <property type="term" value="C:pseudopodium"/>
    <property type="evidence" value="ECO:0007669"/>
    <property type="project" value="UniProtKB-SubCell"/>
</dbReference>
<dbReference type="Pfam" id="PF00149">
    <property type="entry name" value="Metallophos"/>
    <property type="match status" value="1"/>
</dbReference>
<comment type="cofactor">
    <cofactor evidence="1">
        <name>Mn(2+)</name>
        <dbReference type="ChEBI" id="CHEBI:29035"/>
    </cofactor>
</comment>
<name>A0A183IDT7_9BILA</name>
<evidence type="ECO:0000256" key="6">
    <source>
        <dbReference type="ARBA" id="ARBA00023211"/>
    </source>
</evidence>
<dbReference type="FunFam" id="3.60.21.10:FF:000026">
    <property type="entry name" value="Serine/threonine-protein phosphatase"/>
    <property type="match status" value="1"/>
</dbReference>
<dbReference type="GO" id="GO:0000785">
    <property type="term" value="C:chromatin"/>
    <property type="evidence" value="ECO:0007669"/>
    <property type="project" value="UniProtKB-ARBA"/>
</dbReference>
<keyword evidence="4 11" id="KW-0378">Hydrolase</keyword>
<dbReference type="InterPro" id="IPR006186">
    <property type="entry name" value="Ser/Thr-sp_prot-phosphatase"/>
</dbReference>
<dbReference type="EMBL" id="UZAM01006951">
    <property type="protein sequence ID" value="VDO95475.1"/>
    <property type="molecule type" value="Genomic_DNA"/>
</dbReference>
<accession>A0A183IDT7</accession>
<dbReference type="OrthoDB" id="1930084at2759"/>
<comment type="catalytic activity">
    <reaction evidence="9 11">
        <text>O-phospho-L-threonyl-[protein] + H2O = L-threonyl-[protein] + phosphate</text>
        <dbReference type="Rhea" id="RHEA:47004"/>
        <dbReference type="Rhea" id="RHEA-COMP:11060"/>
        <dbReference type="Rhea" id="RHEA-COMP:11605"/>
        <dbReference type="ChEBI" id="CHEBI:15377"/>
        <dbReference type="ChEBI" id="CHEBI:30013"/>
        <dbReference type="ChEBI" id="CHEBI:43474"/>
        <dbReference type="ChEBI" id="CHEBI:61977"/>
        <dbReference type="EC" id="3.1.3.16"/>
    </reaction>
</comment>
<comment type="function">
    <text evidence="10">Probable phosphatase which plays a redundant role with gsp-4 in spermatogenesis by regulating sister chromatid segregation during meiosis. In addition, involved in sperm motility by controlling the dynamic disassembly of major sperm proteins (MSP) in the spermatozoan pseudopodium.</text>
</comment>
<dbReference type="GO" id="GO:0031272">
    <property type="term" value="P:regulation of pseudopodium assembly"/>
    <property type="evidence" value="ECO:0007669"/>
    <property type="project" value="UniProtKB-ARBA"/>
</dbReference>
<keyword evidence="5" id="KW-0904">Protein phosphatase</keyword>
<evidence type="ECO:0000313" key="16">
    <source>
        <dbReference type="WBParaSite" id="SBAD_0000186901-mRNA-1"/>
    </source>
</evidence>
<evidence type="ECO:0000256" key="12">
    <source>
        <dbReference type="SAM" id="MobiDB-lite"/>
    </source>
</evidence>
<dbReference type="SMART" id="SM00156">
    <property type="entry name" value="PP2Ac"/>
    <property type="match status" value="1"/>
</dbReference>
<dbReference type="InterPro" id="IPR050341">
    <property type="entry name" value="PP1_catalytic_subunit"/>
</dbReference>
<dbReference type="GO" id="GO:0018991">
    <property type="term" value="P:egg-laying behavior"/>
    <property type="evidence" value="ECO:0007669"/>
    <property type="project" value="UniProtKB-ARBA"/>
</dbReference>
<evidence type="ECO:0000256" key="11">
    <source>
        <dbReference type="RuleBase" id="RU004273"/>
    </source>
</evidence>
<dbReference type="Proteomes" id="UP000270296">
    <property type="component" value="Unassembled WGS sequence"/>
</dbReference>
<dbReference type="GO" id="GO:0005737">
    <property type="term" value="C:cytoplasm"/>
    <property type="evidence" value="ECO:0007669"/>
    <property type="project" value="TreeGrafter"/>
</dbReference>
<dbReference type="PROSITE" id="PS00125">
    <property type="entry name" value="SER_THR_PHOSPHATASE"/>
    <property type="match status" value="1"/>
</dbReference>
<dbReference type="InterPro" id="IPR004843">
    <property type="entry name" value="Calcineurin-like_PHP"/>
</dbReference>
<keyword evidence="6" id="KW-0464">Manganese</keyword>
<dbReference type="PANTHER" id="PTHR11668">
    <property type="entry name" value="SERINE/THREONINE PROTEIN PHOSPHATASE"/>
    <property type="match status" value="1"/>
</dbReference>
<dbReference type="PANTHER" id="PTHR11668:SF300">
    <property type="entry name" value="SERINE_THREONINE-PROTEIN PHOSPHATASE"/>
    <property type="match status" value="1"/>
</dbReference>
<protein>
    <recommendedName>
        <fullName evidence="11">Serine/threonine-protein phosphatase</fullName>
        <ecNumber evidence="11">3.1.3.16</ecNumber>
    </recommendedName>
</protein>
<dbReference type="AlphaFoldDB" id="A0A183IDT7"/>
<dbReference type="SUPFAM" id="SSF56300">
    <property type="entry name" value="Metallo-dependent phosphatases"/>
    <property type="match status" value="1"/>
</dbReference>
<feature type="compositionally biased region" description="Basic and acidic residues" evidence="12">
    <location>
        <begin position="27"/>
        <end position="43"/>
    </location>
</feature>
<evidence type="ECO:0000256" key="5">
    <source>
        <dbReference type="ARBA" id="ARBA00022912"/>
    </source>
</evidence>
<dbReference type="GO" id="GO:0004722">
    <property type="term" value="F:protein serine/threonine phosphatase activity"/>
    <property type="evidence" value="ECO:0007669"/>
    <property type="project" value="UniProtKB-EC"/>
</dbReference>
<keyword evidence="15" id="KW-1185">Reference proteome</keyword>
<dbReference type="InterPro" id="IPR029052">
    <property type="entry name" value="Metallo-depent_PP-like"/>
</dbReference>
<proteinExistence type="inferred from homology"/>
<dbReference type="GO" id="GO:0007060">
    <property type="term" value="P:male meiosis chromosome segregation"/>
    <property type="evidence" value="ECO:0007669"/>
    <property type="project" value="UniProtKB-ARBA"/>
</dbReference>
<evidence type="ECO:0000256" key="7">
    <source>
        <dbReference type="ARBA" id="ARBA00037818"/>
    </source>
</evidence>
<evidence type="ECO:0000256" key="9">
    <source>
        <dbReference type="ARBA" id="ARBA00048336"/>
    </source>
</evidence>
<dbReference type="WBParaSite" id="SBAD_0000186901-mRNA-1">
    <property type="protein sequence ID" value="SBAD_0000186901-mRNA-1"/>
    <property type="gene ID" value="SBAD_0000186901"/>
</dbReference>
<dbReference type="GO" id="GO:0097723">
    <property type="term" value="P:amoeboid sperm motility"/>
    <property type="evidence" value="ECO:0007669"/>
    <property type="project" value="UniProtKB-ARBA"/>
</dbReference>
<feature type="region of interest" description="Disordered" evidence="12">
    <location>
        <begin position="1"/>
        <end position="47"/>
    </location>
</feature>
<dbReference type="Gene3D" id="3.60.21.10">
    <property type="match status" value="1"/>
</dbReference>
<feature type="compositionally biased region" description="Basic residues" evidence="12">
    <location>
        <begin position="17"/>
        <end position="26"/>
    </location>
</feature>
<keyword evidence="3" id="KW-0479">Metal-binding</keyword>